<accession>A0A645D996</accession>
<reference evidence="1" key="1">
    <citation type="submission" date="2019-08" db="EMBL/GenBank/DDBJ databases">
        <authorList>
            <person name="Kucharzyk K."/>
            <person name="Murdoch R.W."/>
            <person name="Higgins S."/>
            <person name="Loffler F."/>
        </authorList>
    </citation>
    <scope>NUCLEOTIDE SEQUENCE</scope>
</reference>
<name>A0A645D996_9ZZZZ</name>
<organism evidence="1">
    <name type="scientific">bioreactor metagenome</name>
    <dbReference type="NCBI Taxonomy" id="1076179"/>
    <lineage>
        <taxon>unclassified sequences</taxon>
        <taxon>metagenomes</taxon>
        <taxon>ecological metagenomes</taxon>
    </lineage>
</organism>
<comment type="caution">
    <text evidence="1">The sequence shown here is derived from an EMBL/GenBank/DDBJ whole genome shotgun (WGS) entry which is preliminary data.</text>
</comment>
<gene>
    <name evidence="1" type="ORF">SDC9_132270</name>
</gene>
<protein>
    <submittedName>
        <fullName evidence="1">Uncharacterized protein</fullName>
    </submittedName>
</protein>
<proteinExistence type="predicted"/>
<sequence>MYQHQRAAMEFERAAGPEAVEYTFGEDGRRFASDWIVIEAGPAGALLAF</sequence>
<dbReference type="AlphaFoldDB" id="A0A645D996"/>
<evidence type="ECO:0000313" key="1">
    <source>
        <dbReference type="EMBL" id="MPM85192.1"/>
    </source>
</evidence>
<dbReference type="EMBL" id="VSSQ01033555">
    <property type="protein sequence ID" value="MPM85192.1"/>
    <property type="molecule type" value="Genomic_DNA"/>
</dbReference>